<reference evidence="10" key="1">
    <citation type="submission" date="2016-10" db="EMBL/GenBank/DDBJ databases">
        <authorList>
            <person name="Varghese N."/>
            <person name="Submissions S."/>
        </authorList>
    </citation>
    <scope>NUCLEOTIDE SEQUENCE [LARGE SCALE GENOMIC DNA]</scope>
    <source>
        <strain evidence="10">NLAE-zl-G277</strain>
    </source>
</reference>
<evidence type="ECO:0000256" key="2">
    <source>
        <dbReference type="ARBA" id="ARBA00007362"/>
    </source>
</evidence>
<evidence type="ECO:0000259" key="8">
    <source>
        <dbReference type="Pfam" id="PF00892"/>
    </source>
</evidence>
<evidence type="ECO:0000256" key="4">
    <source>
        <dbReference type="ARBA" id="ARBA00022692"/>
    </source>
</evidence>
<evidence type="ECO:0000256" key="7">
    <source>
        <dbReference type="SAM" id="Phobius"/>
    </source>
</evidence>
<feature type="transmembrane region" description="Helical" evidence="7">
    <location>
        <begin position="55"/>
        <end position="74"/>
    </location>
</feature>
<keyword evidence="6 7" id="KW-0472">Membrane</keyword>
<dbReference type="InterPro" id="IPR050638">
    <property type="entry name" value="AA-Vitamin_Transporters"/>
</dbReference>
<evidence type="ECO:0000256" key="5">
    <source>
        <dbReference type="ARBA" id="ARBA00022989"/>
    </source>
</evidence>
<dbReference type="GeneID" id="93281258"/>
<feature type="transmembrane region" description="Helical" evidence="7">
    <location>
        <begin position="233"/>
        <end position="253"/>
    </location>
</feature>
<dbReference type="PANTHER" id="PTHR32322:SF18">
    <property type="entry name" value="S-ADENOSYLMETHIONINE_S-ADENOSYLHOMOCYSTEINE TRANSPORTER"/>
    <property type="match status" value="1"/>
</dbReference>
<dbReference type="InterPro" id="IPR000620">
    <property type="entry name" value="EamA_dom"/>
</dbReference>
<feature type="transmembrane region" description="Helical" evidence="7">
    <location>
        <begin position="86"/>
        <end position="106"/>
    </location>
</feature>
<evidence type="ECO:0000313" key="9">
    <source>
        <dbReference type="EMBL" id="SEU22529.1"/>
    </source>
</evidence>
<organism evidence="9 10">
    <name type="scientific">Enterocloster lavalensis</name>
    <dbReference type="NCBI Taxonomy" id="460384"/>
    <lineage>
        <taxon>Bacteria</taxon>
        <taxon>Bacillati</taxon>
        <taxon>Bacillota</taxon>
        <taxon>Clostridia</taxon>
        <taxon>Lachnospirales</taxon>
        <taxon>Lachnospiraceae</taxon>
        <taxon>Enterocloster</taxon>
    </lineage>
</organism>
<evidence type="ECO:0000256" key="6">
    <source>
        <dbReference type="ARBA" id="ARBA00023136"/>
    </source>
</evidence>
<dbReference type="PANTHER" id="PTHR32322">
    <property type="entry name" value="INNER MEMBRANE TRANSPORTER"/>
    <property type="match status" value="1"/>
</dbReference>
<accession>A0A1I0KFK4</accession>
<dbReference type="RefSeq" id="WP_227170615.1">
    <property type="nucleotide sequence ID" value="NZ_CAJJSN010000062.1"/>
</dbReference>
<sequence>MMERCGTGKWITAPLGVCLLATVCCALWGSAFPCIKIGYGMFQIPAEAVNTQILFAGIRFTLAGILVIAIASLGRRRPLVPKKGSWGMILKLAACQTVLQYLFFYIGLANASGVKSSIIEGANVFISILVASLVFRQERFTGQKILGCLVGFAGVVLVNWTKDGLGAGMKWNGEGFVLLSTVAYAFSAALIKEYSRREDTVVLSGYQFAAGGLVMVAWGLVGGGRIAVTSAGPAGIGMLCYLAFISAAAYTLWSLLLKHNPVSRVAVYGFMNPVFGVILSAWLLAENDQAFGVKTALALGLVCLGIYVVNRPRAVSAADSVS</sequence>
<feature type="transmembrane region" description="Helical" evidence="7">
    <location>
        <begin position="203"/>
        <end position="221"/>
    </location>
</feature>
<feature type="transmembrane region" description="Helical" evidence="7">
    <location>
        <begin position="173"/>
        <end position="191"/>
    </location>
</feature>
<dbReference type="GO" id="GO:0005886">
    <property type="term" value="C:plasma membrane"/>
    <property type="evidence" value="ECO:0007669"/>
    <property type="project" value="UniProtKB-SubCell"/>
</dbReference>
<keyword evidence="5 7" id="KW-1133">Transmembrane helix</keyword>
<keyword evidence="4 7" id="KW-0812">Transmembrane</keyword>
<dbReference type="SUPFAM" id="SSF103481">
    <property type="entry name" value="Multidrug resistance efflux transporter EmrE"/>
    <property type="match status" value="2"/>
</dbReference>
<name>A0A1I0KFK4_9FIRM</name>
<protein>
    <submittedName>
        <fullName evidence="9">Permease of the drug/metabolite transporter (DMT) superfamily</fullName>
    </submittedName>
</protein>
<dbReference type="AlphaFoldDB" id="A0A1I0KFK4"/>
<evidence type="ECO:0000313" key="10">
    <source>
        <dbReference type="Proteomes" id="UP000198508"/>
    </source>
</evidence>
<keyword evidence="3" id="KW-1003">Cell membrane</keyword>
<dbReference type="STRING" id="460384.SAMN05216313_1716"/>
<proteinExistence type="inferred from homology"/>
<dbReference type="Pfam" id="PF00892">
    <property type="entry name" value="EamA"/>
    <property type="match status" value="2"/>
</dbReference>
<gene>
    <name evidence="9" type="ORF">SAMN05216313_1716</name>
</gene>
<feature type="transmembrane region" description="Helical" evidence="7">
    <location>
        <begin position="265"/>
        <end position="285"/>
    </location>
</feature>
<keyword evidence="10" id="KW-1185">Reference proteome</keyword>
<evidence type="ECO:0000256" key="1">
    <source>
        <dbReference type="ARBA" id="ARBA00004651"/>
    </source>
</evidence>
<feature type="domain" description="EamA" evidence="8">
    <location>
        <begin position="18"/>
        <end position="159"/>
    </location>
</feature>
<feature type="transmembrane region" description="Helical" evidence="7">
    <location>
        <begin position="118"/>
        <end position="135"/>
    </location>
</feature>
<dbReference type="Proteomes" id="UP000198508">
    <property type="component" value="Unassembled WGS sequence"/>
</dbReference>
<dbReference type="InterPro" id="IPR037185">
    <property type="entry name" value="EmrE-like"/>
</dbReference>
<feature type="transmembrane region" description="Helical" evidence="7">
    <location>
        <begin position="291"/>
        <end position="309"/>
    </location>
</feature>
<feature type="domain" description="EamA" evidence="8">
    <location>
        <begin position="173"/>
        <end position="310"/>
    </location>
</feature>
<dbReference type="EMBL" id="FOIM01000071">
    <property type="protein sequence ID" value="SEU22529.1"/>
    <property type="molecule type" value="Genomic_DNA"/>
</dbReference>
<comment type="similarity">
    <text evidence="2">Belongs to the EamA transporter family.</text>
</comment>
<feature type="transmembrane region" description="Helical" evidence="7">
    <location>
        <begin position="142"/>
        <end position="161"/>
    </location>
</feature>
<comment type="subcellular location">
    <subcellularLocation>
        <location evidence="1">Cell membrane</location>
        <topology evidence="1">Multi-pass membrane protein</topology>
    </subcellularLocation>
</comment>
<evidence type="ECO:0000256" key="3">
    <source>
        <dbReference type="ARBA" id="ARBA00022475"/>
    </source>
</evidence>